<feature type="compositionally biased region" description="Polar residues" evidence="2">
    <location>
        <begin position="351"/>
        <end position="364"/>
    </location>
</feature>
<evidence type="ECO:0000256" key="2">
    <source>
        <dbReference type="SAM" id="MobiDB-lite"/>
    </source>
</evidence>
<dbReference type="Gene3D" id="3.30.1470.10">
    <property type="entry name" value="Photosystem I PsaD, reaction center subunit II"/>
    <property type="match status" value="1"/>
</dbReference>
<feature type="compositionally biased region" description="Low complexity" evidence="2">
    <location>
        <begin position="155"/>
        <end position="167"/>
    </location>
</feature>
<dbReference type="CDD" id="cd00201">
    <property type="entry name" value="WW"/>
    <property type="match status" value="1"/>
</dbReference>
<dbReference type="PANTHER" id="PTHR21715">
    <property type="entry name" value="RH04127P"/>
    <property type="match status" value="1"/>
</dbReference>
<dbReference type="GeneID" id="9627245"/>
<dbReference type="InterPro" id="IPR001202">
    <property type="entry name" value="WW_dom"/>
</dbReference>
<feature type="region of interest" description="Disordered" evidence="2">
    <location>
        <begin position="350"/>
        <end position="580"/>
    </location>
</feature>
<feature type="compositionally biased region" description="Low complexity" evidence="2">
    <location>
        <begin position="1427"/>
        <end position="1443"/>
    </location>
</feature>
<evidence type="ECO:0000259" key="3">
    <source>
        <dbReference type="PROSITE" id="PS50020"/>
    </source>
</evidence>
<gene>
    <name evidence="4" type="primary">ssa17</name>
    <name evidence="4" type="ORF">VOLCADRAFT_93429</name>
</gene>
<feature type="coiled-coil region" evidence="1">
    <location>
        <begin position="632"/>
        <end position="666"/>
    </location>
</feature>
<dbReference type="InterPro" id="IPR053233">
    <property type="entry name" value="ABRA-related"/>
</dbReference>
<feature type="region of interest" description="Disordered" evidence="2">
    <location>
        <begin position="1020"/>
        <end position="1079"/>
    </location>
</feature>
<feature type="compositionally biased region" description="Gly residues" evidence="2">
    <location>
        <begin position="315"/>
        <end position="325"/>
    </location>
</feature>
<dbReference type="PROSITE" id="PS50020">
    <property type="entry name" value="WW_DOMAIN_2"/>
    <property type="match status" value="1"/>
</dbReference>
<feature type="compositionally biased region" description="Basic and acidic residues" evidence="2">
    <location>
        <begin position="569"/>
        <end position="579"/>
    </location>
</feature>
<keyword evidence="5" id="KW-1185">Reference proteome</keyword>
<feature type="compositionally biased region" description="Polar residues" evidence="2">
    <location>
        <begin position="1296"/>
        <end position="1310"/>
    </location>
</feature>
<dbReference type="PANTHER" id="PTHR21715:SF0">
    <property type="entry name" value="RH04127P"/>
    <property type="match status" value="1"/>
</dbReference>
<dbReference type="eggNOG" id="ENOG502QR4A">
    <property type="taxonomic scope" value="Eukaryota"/>
</dbReference>
<dbReference type="STRING" id="3068.D8U238"/>
<feature type="compositionally biased region" description="Low complexity" evidence="2">
    <location>
        <begin position="491"/>
        <end position="506"/>
    </location>
</feature>
<feature type="compositionally biased region" description="Low complexity" evidence="2">
    <location>
        <begin position="1020"/>
        <end position="1031"/>
    </location>
</feature>
<feature type="compositionally biased region" description="Acidic residues" evidence="2">
    <location>
        <begin position="376"/>
        <end position="393"/>
    </location>
</feature>
<dbReference type="EMBL" id="GL378352">
    <property type="protein sequence ID" value="EFJ46215.1"/>
    <property type="molecule type" value="Genomic_DNA"/>
</dbReference>
<dbReference type="SMART" id="SM00456">
    <property type="entry name" value="WW"/>
    <property type="match status" value="1"/>
</dbReference>
<accession>D8U238</accession>
<feature type="compositionally biased region" description="Polar residues" evidence="2">
    <location>
        <begin position="267"/>
        <end position="298"/>
    </location>
</feature>
<dbReference type="Gene3D" id="1.10.287.1490">
    <property type="match status" value="1"/>
</dbReference>
<dbReference type="RefSeq" id="XP_002952662.1">
    <property type="nucleotide sequence ID" value="XM_002952616.1"/>
</dbReference>
<feature type="region of interest" description="Disordered" evidence="2">
    <location>
        <begin position="1426"/>
        <end position="1507"/>
    </location>
</feature>
<feature type="compositionally biased region" description="Gly residues" evidence="2">
    <location>
        <begin position="522"/>
        <end position="542"/>
    </location>
</feature>
<feature type="compositionally biased region" description="Low complexity" evidence="2">
    <location>
        <begin position="326"/>
        <end position="338"/>
    </location>
</feature>
<dbReference type="SUPFAM" id="SSF51045">
    <property type="entry name" value="WW domain"/>
    <property type="match status" value="1"/>
</dbReference>
<reference evidence="4 5" key="1">
    <citation type="journal article" date="2010" name="Science">
        <title>Genomic analysis of organismal complexity in the multicellular green alga Volvox carteri.</title>
        <authorList>
            <person name="Prochnik S.E."/>
            <person name="Umen J."/>
            <person name="Nedelcu A.M."/>
            <person name="Hallmann A."/>
            <person name="Miller S.M."/>
            <person name="Nishii I."/>
            <person name="Ferris P."/>
            <person name="Kuo A."/>
            <person name="Mitros T."/>
            <person name="Fritz-Laylin L.K."/>
            <person name="Hellsten U."/>
            <person name="Chapman J."/>
            <person name="Simakov O."/>
            <person name="Rensing S.A."/>
            <person name="Terry A."/>
            <person name="Pangilinan J."/>
            <person name="Kapitonov V."/>
            <person name="Jurka J."/>
            <person name="Salamov A."/>
            <person name="Shapiro H."/>
            <person name="Schmutz J."/>
            <person name="Grimwood J."/>
            <person name="Lindquist E."/>
            <person name="Lucas S."/>
            <person name="Grigoriev I.V."/>
            <person name="Schmitt R."/>
            <person name="Kirk D."/>
            <person name="Rokhsar D.S."/>
        </authorList>
    </citation>
    <scope>NUCLEOTIDE SEQUENCE [LARGE SCALE GENOMIC DNA]</scope>
    <source>
        <strain evidence="5">f. Nagariensis / Eve</strain>
    </source>
</reference>
<feature type="compositionally biased region" description="Polar residues" evidence="2">
    <location>
        <begin position="1032"/>
        <end position="1042"/>
    </location>
</feature>
<dbReference type="InParanoid" id="D8U238"/>
<sequence length="1531" mass="160326">MANGGEVMPDGQVVLEEEIDENYEPTEQEIVEYAQWLGIDTETEKELFWIAREGLKSPLPDGWKPCKTPTGDIYYFNFNTGESIWDHPCDEHYRKVYQDEKAKLATKTRQSFGSELRTGLLKRTGAETKVPSPLGLSSSKASDYILESSGYEQQGDLNGGDASNSSSSGGGSSHGVKLGSKGSGGDSKGTGVAPRISWGATPGGAAEADKAKTAVQQDEQKDRTVKKDDQLEESSLKSFSSSVSSLTAAVNELELPDEGGRGASGSKVATTATTSTQQPGAKVSSSGTGPLRMTTSGEPPTPDLPAMGASRTGGTNPGDGTGPGVGAAPAAGAASRSSQGAFGFVAPLGAQNASAGSRGTSAGMSSLRRSKKYDDEFADFDLVDEDEIEEGVPEEVGPPGGRVSTELTPTASAKLIPPRGPAAAAAGGVVATGGGSGLNSSRDGAGGDASSPLVLTHHRRYPSDHDNEDPQPATTQREPTASGPALRAVSPVQQQQPQPVLQVQRQASAPRTLPELEQRPAGGAGGGTAAGGVGGSGGGGGYNREAEDPHGLHHRDEDELMRRTAASEAEMRRREEERLGQLQEALSRQYEDAKAQLQKQARDKCEGCSGGGARAVDAELVTERERLRAQGMAKLQEQLSEKSLELSRLERELASKKAELVDFEARTREQKRIVEDNQRELSANTHTVALAAAEMELRGKRAELSEVNAQLLAKEGEFTALASSAAGKAAELRDKTAQLEVAKEQLALAEAKRASADSEYQEQQIRIRTLRAESEQLTAQVASTQATLSRLTSDLRDKEDDLAALNKQLATKQAELKEVVMELSTSRTALQSKEIQVVEQLKSAATLEYEGLQKQLEAARGALDAARGQLATASAELTRTEAQCSALKVIAVATQRIQLEADVASRSAELDDMRSQLLACQAELRSVRNELAERSTALESVATQLLRRQKELADTDSMFAAVADQSKDLLQLKRSQMQRNVEDAVELERRTFLASRMATMRADVEAQVASEREVYRHRLLQQQQSPSLASSHSTTAVPQTGRGTADEPQGTLVGLLSDGAAPNGTTTSPQLLPPPANLTASTALSRGTLPVGASITTLGDDLRASTSIWAGPMPALSPKLPGSLQQGALGGGGGGGSVYSGAPPYAKMPSHHIPPALVLPSDSQLASQQHSAPLPGTAAAGLYGLQLQYGMSGASPADLAAAQYAAAMAAQSAAVAAQSANANLPELVSLAENLHRSLQLLLPRKIGEGTDTERRKGEGVLINKSTTYWGVAKDEDAGERMDGTPRVLGVGGPVASQASKQPPGGSTSPQRTRHASFLQPGQLPPQPIDWNTAVLPPAAAEDPVLSRAWVYLKLQKAYLKERSTILQAARNDWKEDLRAVMSSPGPGNEERLAVLQSAKAGLEEQVHRLNEDSKQLHRMREQLQALSTKTAPSGAAATGSSTSAGGGGNGPSATVGTATGVPSPAAAGRIPGLNRQGSPGRGVSPPPSGAMGGAGGSSGGGSSGNNVDLARSLLQQHSAWLKSFTQQLSTV</sequence>
<feature type="coiled-coil region" evidence="1">
    <location>
        <begin position="690"/>
        <end position="883"/>
    </location>
</feature>
<dbReference type="KEGG" id="vcn:VOLCADRAFT_93429"/>
<feature type="compositionally biased region" description="Low complexity" evidence="2">
    <location>
        <begin position="440"/>
        <end position="451"/>
    </location>
</feature>
<name>D8U238_VOLCA</name>
<feature type="compositionally biased region" description="Basic and acidic residues" evidence="2">
    <location>
        <begin position="544"/>
        <end position="562"/>
    </location>
</feature>
<organism evidence="5">
    <name type="scientific">Volvox carteri f. nagariensis</name>
    <dbReference type="NCBI Taxonomy" id="3068"/>
    <lineage>
        <taxon>Eukaryota</taxon>
        <taxon>Viridiplantae</taxon>
        <taxon>Chlorophyta</taxon>
        <taxon>core chlorophytes</taxon>
        <taxon>Chlorophyceae</taxon>
        <taxon>CS clade</taxon>
        <taxon>Chlamydomonadales</taxon>
        <taxon>Volvocaceae</taxon>
        <taxon>Volvox</taxon>
    </lineage>
</organism>
<evidence type="ECO:0000313" key="5">
    <source>
        <dbReference type="Proteomes" id="UP000001058"/>
    </source>
</evidence>
<feature type="compositionally biased region" description="Low complexity" evidence="2">
    <location>
        <begin position="236"/>
        <end position="245"/>
    </location>
</feature>
<dbReference type="Pfam" id="PF00397">
    <property type="entry name" value="WW"/>
    <property type="match status" value="1"/>
</dbReference>
<proteinExistence type="predicted"/>
<keyword evidence="1" id="KW-0175">Coiled coil</keyword>
<feature type="compositionally biased region" description="Basic and acidic residues" evidence="2">
    <location>
        <begin position="207"/>
        <end position="229"/>
    </location>
</feature>
<feature type="region of interest" description="Disordered" evidence="2">
    <location>
        <begin position="1288"/>
        <end position="1325"/>
    </location>
</feature>
<protein>
    <submittedName>
        <fullName evidence="4">Uncharacterized protein ssa17</fullName>
    </submittedName>
</protein>
<feature type="domain" description="WW" evidence="3">
    <location>
        <begin position="57"/>
        <end position="90"/>
    </location>
</feature>
<evidence type="ECO:0000256" key="1">
    <source>
        <dbReference type="SAM" id="Coils"/>
    </source>
</evidence>
<evidence type="ECO:0000313" key="4">
    <source>
        <dbReference type="EMBL" id="EFJ46215.1"/>
    </source>
</evidence>
<dbReference type="Proteomes" id="UP000001058">
    <property type="component" value="Unassembled WGS sequence"/>
</dbReference>
<feature type="region of interest" description="Disordered" evidence="2">
    <location>
        <begin position="151"/>
        <end position="338"/>
    </location>
</feature>
<feature type="compositionally biased region" description="Gly residues" evidence="2">
    <location>
        <begin position="1490"/>
        <end position="1503"/>
    </location>
</feature>
<dbReference type="InterPro" id="IPR036020">
    <property type="entry name" value="WW_dom_sf"/>
</dbReference>
<dbReference type="OrthoDB" id="6344460at2759"/>